<evidence type="ECO:0000256" key="1">
    <source>
        <dbReference type="ARBA" id="ARBA00000971"/>
    </source>
</evidence>
<organism evidence="8 9">
    <name type="scientific">Plebeiibacterium marinum</name>
    <dbReference type="NCBI Taxonomy" id="2992111"/>
    <lineage>
        <taxon>Bacteria</taxon>
        <taxon>Pseudomonadati</taxon>
        <taxon>Bacteroidota</taxon>
        <taxon>Bacteroidia</taxon>
        <taxon>Marinilabiliales</taxon>
        <taxon>Marinilabiliaceae</taxon>
        <taxon>Plebeiibacterium</taxon>
    </lineage>
</organism>
<dbReference type="PROSITE" id="PS50059">
    <property type="entry name" value="FKBP_PPIASE"/>
    <property type="match status" value="1"/>
</dbReference>
<evidence type="ECO:0000313" key="9">
    <source>
        <dbReference type="Proteomes" id="UP001207408"/>
    </source>
</evidence>
<gene>
    <name evidence="8" type="ORF">OM074_09950</name>
</gene>
<dbReference type="Gene3D" id="3.10.50.40">
    <property type="match status" value="1"/>
</dbReference>
<comment type="caution">
    <text evidence="8">The sequence shown here is derived from an EMBL/GenBank/DDBJ whole genome shotgun (WGS) entry which is preliminary data.</text>
</comment>
<comment type="catalytic activity">
    <reaction evidence="1 5 6">
        <text>[protein]-peptidylproline (omega=180) = [protein]-peptidylproline (omega=0)</text>
        <dbReference type="Rhea" id="RHEA:16237"/>
        <dbReference type="Rhea" id="RHEA-COMP:10747"/>
        <dbReference type="Rhea" id="RHEA-COMP:10748"/>
        <dbReference type="ChEBI" id="CHEBI:83833"/>
        <dbReference type="ChEBI" id="CHEBI:83834"/>
        <dbReference type="EC" id="5.2.1.8"/>
    </reaction>
</comment>
<name>A0AAE3MF64_9BACT</name>
<feature type="domain" description="PPIase FKBP-type" evidence="7">
    <location>
        <begin position="87"/>
        <end position="174"/>
    </location>
</feature>
<dbReference type="PANTHER" id="PTHR43811:SF19">
    <property type="entry name" value="39 KDA FK506-BINDING NUCLEAR PROTEIN"/>
    <property type="match status" value="1"/>
</dbReference>
<dbReference type="InterPro" id="IPR046357">
    <property type="entry name" value="PPIase_dom_sf"/>
</dbReference>
<sequence length="176" mass="19677">MLNSLLKITIVIALTVIVSCGVQPGEKEHKRTLTRDELISLNRRMVEIDADEIKDYVEKNNLEMTETKTGLWYRIDEEGEGNIVTKGNVVDIKYEVRLLDSTFCYSSDSLGTKIFKVGQGGVEAGLEEGILLLKKNSKATFIMPPHRAYGLVGDDDRIPGRTSIVYKVEVVGLKEE</sequence>
<dbReference type="Pfam" id="PF00254">
    <property type="entry name" value="FKBP_C"/>
    <property type="match status" value="1"/>
</dbReference>
<reference evidence="8" key="1">
    <citation type="submission" date="2022-10" db="EMBL/GenBank/DDBJ databases">
        <authorList>
            <person name="Yu W.X."/>
        </authorList>
    </citation>
    <scope>NUCLEOTIDE SEQUENCE</scope>
    <source>
        <strain evidence="8">D04</strain>
    </source>
</reference>
<proteinExistence type="inferred from homology"/>
<evidence type="ECO:0000313" key="8">
    <source>
        <dbReference type="EMBL" id="MCW3805952.1"/>
    </source>
</evidence>
<evidence type="ECO:0000256" key="5">
    <source>
        <dbReference type="PROSITE-ProRule" id="PRU00277"/>
    </source>
</evidence>
<accession>A0AAE3MF64</accession>
<dbReference type="PANTHER" id="PTHR43811">
    <property type="entry name" value="FKBP-TYPE PEPTIDYL-PROLYL CIS-TRANS ISOMERASE FKPA"/>
    <property type="match status" value="1"/>
</dbReference>
<dbReference type="PROSITE" id="PS51257">
    <property type="entry name" value="PROKAR_LIPOPROTEIN"/>
    <property type="match status" value="1"/>
</dbReference>
<dbReference type="Proteomes" id="UP001207408">
    <property type="component" value="Unassembled WGS sequence"/>
</dbReference>
<dbReference type="EC" id="5.2.1.8" evidence="6"/>
<dbReference type="InterPro" id="IPR001179">
    <property type="entry name" value="PPIase_FKBP_dom"/>
</dbReference>
<evidence type="ECO:0000256" key="6">
    <source>
        <dbReference type="RuleBase" id="RU003915"/>
    </source>
</evidence>
<dbReference type="RefSeq" id="WP_301199324.1">
    <property type="nucleotide sequence ID" value="NZ_JAPDPI010000017.1"/>
</dbReference>
<dbReference type="AlphaFoldDB" id="A0AAE3MF64"/>
<dbReference type="EMBL" id="JAPDPI010000017">
    <property type="protein sequence ID" value="MCW3805952.1"/>
    <property type="molecule type" value="Genomic_DNA"/>
</dbReference>
<protein>
    <recommendedName>
        <fullName evidence="6">Peptidyl-prolyl cis-trans isomerase</fullName>
        <ecNumber evidence="6">5.2.1.8</ecNumber>
    </recommendedName>
</protein>
<evidence type="ECO:0000256" key="2">
    <source>
        <dbReference type="ARBA" id="ARBA00006577"/>
    </source>
</evidence>
<keyword evidence="9" id="KW-1185">Reference proteome</keyword>
<dbReference type="GO" id="GO:0003755">
    <property type="term" value="F:peptidyl-prolyl cis-trans isomerase activity"/>
    <property type="evidence" value="ECO:0007669"/>
    <property type="project" value="UniProtKB-UniRule"/>
</dbReference>
<comment type="similarity">
    <text evidence="2 6">Belongs to the FKBP-type PPIase family.</text>
</comment>
<dbReference type="SUPFAM" id="SSF54534">
    <property type="entry name" value="FKBP-like"/>
    <property type="match status" value="1"/>
</dbReference>
<evidence type="ECO:0000259" key="7">
    <source>
        <dbReference type="PROSITE" id="PS50059"/>
    </source>
</evidence>
<evidence type="ECO:0000256" key="4">
    <source>
        <dbReference type="ARBA" id="ARBA00023235"/>
    </source>
</evidence>
<keyword evidence="3 5" id="KW-0697">Rotamase</keyword>
<evidence type="ECO:0000256" key="3">
    <source>
        <dbReference type="ARBA" id="ARBA00023110"/>
    </source>
</evidence>
<keyword evidence="4 5" id="KW-0413">Isomerase</keyword>